<proteinExistence type="predicted"/>
<dbReference type="PANTHER" id="PTHR43581:SF2">
    <property type="entry name" value="EXCINUCLEASE ATPASE SUBUNIT"/>
    <property type="match status" value="1"/>
</dbReference>
<protein>
    <recommendedName>
        <fullName evidence="5">ATP-binding protein</fullName>
    </recommendedName>
</protein>
<dbReference type="GO" id="GO:0016887">
    <property type="term" value="F:ATP hydrolysis activity"/>
    <property type="evidence" value="ECO:0007669"/>
    <property type="project" value="InterPro"/>
</dbReference>
<accession>A0A0M6WJA4</accession>
<evidence type="ECO:0000313" key="4">
    <source>
        <dbReference type="Proteomes" id="UP000049828"/>
    </source>
</evidence>
<dbReference type="PANTHER" id="PTHR43581">
    <property type="entry name" value="ATP/GTP PHOSPHATASE"/>
    <property type="match status" value="1"/>
</dbReference>
<name>A0A0M6WJA4_9FIRM</name>
<evidence type="ECO:0000313" key="3">
    <source>
        <dbReference type="EMBL" id="CRL36334.1"/>
    </source>
</evidence>
<dbReference type="InterPro" id="IPR003959">
    <property type="entry name" value="ATPase_AAA_core"/>
</dbReference>
<dbReference type="AlphaFoldDB" id="A0A0M6WJA4"/>
<reference evidence="4" key="1">
    <citation type="submission" date="2015-05" db="EMBL/GenBank/DDBJ databases">
        <authorList>
            <consortium name="Pathogen Informatics"/>
        </authorList>
    </citation>
    <scope>NUCLEOTIDE SEQUENCE [LARGE SCALE GENOMIC DNA]</scope>
    <source>
        <strain evidence="4">L1-83</strain>
    </source>
</reference>
<evidence type="ECO:0008006" key="5">
    <source>
        <dbReference type="Google" id="ProtNLM"/>
    </source>
</evidence>
<dbReference type="InterPro" id="IPR051396">
    <property type="entry name" value="Bact_Antivir_Def_Nuclease"/>
</dbReference>
<feature type="domain" description="ATPase AAA-type core" evidence="1">
    <location>
        <begin position="239"/>
        <end position="341"/>
    </location>
</feature>
<dbReference type="Pfam" id="PF13476">
    <property type="entry name" value="AAA_23"/>
    <property type="match status" value="1"/>
</dbReference>
<keyword evidence="4" id="KW-1185">Reference proteome</keyword>
<dbReference type="Proteomes" id="UP000049828">
    <property type="component" value="Unassembled WGS sequence"/>
</dbReference>
<dbReference type="RefSeq" id="WP_055039427.1">
    <property type="nucleotide sequence ID" value="NZ_CVRS01000064.1"/>
</dbReference>
<organism evidence="3 4">
    <name type="scientific">Roseburia inulinivorans</name>
    <dbReference type="NCBI Taxonomy" id="360807"/>
    <lineage>
        <taxon>Bacteria</taxon>
        <taxon>Bacillati</taxon>
        <taxon>Bacillota</taxon>
        <taxon>Clostridia</taxon>
        <taxon>Lachnospirales</taxon>
        <taxon>Lachnospiraceae</taxon>
        <taxon>Roseburia</taxon>
    </lineage>
</organism>
<dbReference type="GO" id="GO:0005524">
    <property type="term" value="F:ATP binding"/>
    <property type="evidence" value="ECO:0007669"/>
    <property type="project" value="InterPro"/>
</dbReference>
<dbReference type="SUPFAM" id="SSF52540">
    <property type="entry name" value="P-loop containing nucleoside triphosphate hydrolases"/>
    <property type="match status" value="1"/>
</dbReference>
<sequence>MKEFYLKNIELSNFRKFDNSTYELNPRMNIFIGKNASGKTAVLEAVTVILGAYLAAFKEYVPSRFGHNISDNDVLRKSLKPVKSVALTATVKQFPCIVSSQIMWDGKIKKCTRSLEKEGGRTKFIGKNPMRELVAEWEESIKAADCSDEIQVYPLVLYLSSARLWNENRTGEIEKIPGRTDAYQRCLDPKRGNQSSFEYIKLLGNLATEENDGMPLPAYEVIMDAVKYSLEEELLPEQQVIYSSRYGEIAIKNPDGTVINFSALSDGYRNVIKIVTDIATKMCILNPYLGRDTLKKTPGVVVIDELDLSLHPTWQRRIVRILKELFPMVQFICATHSPFIIQSLEPGELIALDTFLDEEYSGQSIEDIAEDIMKVPMVQYSEKKMKMYKAAEEYFNALKGNVSKDKLQELKERMDFLSAEYSDNPAYAALMKQK</sequence>
<dbReference type="OrthoDB" id="9784297at2"/>
<gene>
    <name evidence="3" type="ORF">RIL183_19011</name>
</gene>
<dbReference type="InterPro" id="IPR038729">
    <property type="entry name" value="Rad50/SbcC_AAA"/>
</dbReference>
<dbReference type="InterPro" id="IPR027417">
    <property type="entry name" value="P-loop_NTPase"/>
</dbReference>
<evidence type="ECO:0000259" key="1">
    <source>
        <dbReference type="Pfam" id="PF13304"/>
    </source>
</evidence>
<evidence type="ECO:0000259" key="2">
    <source>
        <dbReference type="Pfam" id="PF13476"/>
    </source>
</evidence>
<dbReference type="GO" id="GO:0006302">
    <property type="term" value="P:double-strand break repair"/>
    <property type="evidence" value="ECO:0007669"/>
    <property type="project" value="InterPro"/>
</dbReference>
<dbReference type="Pfam" id="PF13304">
    <property type="entry name" value="AAA_21"/>
    <property type="match status" value="1"/>
</dbReference>
<feature type="domain" description="Rad50/SbcC-type AAA" evidence="2">
    <location>
        <begin position="9"/>
        <end position="200"/>
    </location>
</feature>
<dbReference type="EMBL" id="CVRS01000064">
    <property type="protein sequence ID" value="CRL36334.1"/>
    <property type="molecule type" value="Genomic_DNA"/>
</dbReference>
<dbReference type="Gene3D" id="3.40.50.300">
    <property type="entry name" value="P-loop containing nucleotide triphosphate hydrolases"/>
    <property type="match status" value="1"/>
</dbReference>